<evidence type="ECO:0008006" key="3">
    <source>
        <dbReference type="Google" id="ProtNLM"/>
    </source>
</evidence>
<name>A9YN11_9BBAC</name>
<dbReference type="Pfam" id="PF05883">
    <property type="entry name" value="Baculo_RING"/>
    <property type="match status" value="1"/>
</dbReference>
<dbReference type="KEGG" id="vg:10973853"/>
<evidence type="ECO:0000313" key="2">
    <source>
        <dbReference type="Proteomes" id="UP000203266"/>
    </source>
</evidence>
<dbReference type="Proteomes" id="UP000203266">
    <property type="component" value="Segment"/>
</dbReference>
<dbReference type="EMBL" id="EU255577">
    <property type="protein sequence ID" value="ABY47860.1"/>
    <property type="molecule type" value="Genomic_DNA"/>
</dbReference>
<sequence length="139" mass="16062">MDFFITTNSALPKESIERIIYSELGDEFECAICCGTIDKYHSGVIVITCGGMADLEHLFCKECDVKFKRNDPYKRSIEFKFAFPFTDDNAALSFIEKTNKIIINYDDEAKQQRLKDMIKSYSVGENSYKDIVYDFNLNL</sequence>
<keyword evidence="2" id="KW-1185">Reference proteome</keyword>
<dbReference type="InterPro" id="IPR008573">
    <property type="entry name" value="Baculovirus_U-box/Ring-like"/>
</dbReference>
<protein>
    <recommendedName>
        <fullName evidence="3">Ac53</fullName>
    </recommendedName>
</protein>
<organism evidence="1 2">
    <name type="scientific">Helicoverpa armigera granulovirus</name>
    <dbReference type="NCBI Taxonomy" id="489830"/>
    <lineage>
        <taxon>Viruses</taxon>
        <taxon>Viruses incertae sedis</taxon>
        <taxon>Naldaviricetes</taxon>
        <taxon>Lefavirales</taxon>
        <taxon>Baculoviridae</taxon>
        <taxon>Betabaculovirus</taxon>
        <taxon>Betabaculovirus helarmigerae</taxon>
    </lineage>
</organism>
<dbReference type="GeneID" id="10973853"/>
<dbReference type="OrthoDB" id="16663at10239"/>
<evidence type="ECO:0000313" key="1">
    <source>
        <dbReference type="EMBL" id="ABY47860.1"/>
    </source>
</evidence>
<reference evidence="1 2" key="1">
    <citation type="journal article" date="2008" name="Virus Genes">
        <title>Genomic sequence analysis of a granulovirus isolated from the Old World bollworm, Helicoverpa armigera.</title>
        <authorList>
            <person name="Harrison R.L."/>
            <person name="Popham H.J."/>
        </authorList>
    </citation>
    <scope>NUCLEOTIDE SEQUENCE [LARGE SCALE GENOMIC DNA]</scope>
</reference>
<accession>A9YN11</accession>
<dbReference type="RefSeq" id="YP_001649151.1">
    <property type="nucleotide sequence ID" value="NC_010240.1"/>
</dbReference>
<dbReference type="SUPFAM" id="SSF57850">
    <property type="entry name" value="RING/U-box"/>
    <property type="match status" value="1"/>
</dbReference>
<proteinExistence type="predicted"/>